<evidence type="ECO:0000256" key="5">
    <source>
        <dbReference type="ARBA" id="ARBA00022729"/>
    </source>
</evidence>
<proteinExistence type="inferred from homology"/>
<keyword evidence="4" id="KW-0812">Transmembrane</keyword>
<evidence type="ECO:0000256" key="3">
    <source>
        <dbReference type="ARBA" id="ARBA00022475"/>
    </source>
</evidence>
<dbReference type="GO" id="GO:0005886">
    <property type="term" value="C:plasma membrane"/>
    <property type="evidence" value="ECO:0007669"/>
    <property type="project" value="UniProtKB-SubCell"/>
</dbReference>
<dbReference type="AlphaFoldDB" id="A0A5J9TCC0"/>
<accession>A0A5J9TCC0</accession>
<evidence type="ECO:0000256" key="2">
    <source>
        <dbReference type="ARBA" id="ARBA00010929"/>
    </source>
</evidence>
<feature type="domain" description="Generative cell specific-1/HAP2" evidence="12">
    <location>
        <begin position="175"/>
        <end position="340"/>
    </location>
</feature>
<comment type="similarity">
    <text evidence="2">Belongs to the HAP2/GCS1 family.</text>
</comment>
<evidence type="ECO:0000256" key="4">
    <source>
        <dbReference type="ARBA" id="ARBA00022692"/>
    </source>
</evidence>
<name>A0A5J9TCC0_9POAL</name>
<evidence type="ECO:0000256" key="8">
    <source>
        <dbReference type="ARBA" id="ARBA00023136"/>
    </source>
</evidence>
<keyword evidence="9" id="KW-1015">Disulfide bond</keyword>
<evidence type="ECO:0000256" key="10">
    <source>
        <dbReference type="ARBA" id="ARBA00023279"/>
    </source>
</evidence>
<dbReference type="Gramene" id="TVU08857">
    <property type="protein sequence ID" value="TVU08857"/>
    <property type="gene ID" value="EJB05_42277"/>
</dbReference>
<dbReference type="Pfam" id="PF10699">
    <property type="entry name" value="HAP2-GCS1"/>
    <property type="match status" value="2"/>
</dbReference>
<comment type="caution">
    <text evidence="13">The sequence shown here is derived from an EMBL/GenBank/DDBJ whole genome shotgun (WGS) entry which is preliminary data.</text>
</comment>
<keyword evidence="7" id="KW-0446">Lipid-binding</keyword>
<evidence type="ECO:0000259" key="12">
    <source>
        <dbReference type="Pfam" id="PF10699"/>
    </source>
</evidence>
<reference evidence="13 14" key="1">
    <citation type="journal article" date="2019" name="Sci. Rep.">
        <title>A high-quality genome of Eragrostis curvula grass provides insights into Poaceae evolution and supports new strategies to enhance forage quality.</title>
        <authorList>
            <person name="Carballo J."/>
            <person name="Santos B.A.C.M."/>
            <person name="Zappacosta D."/>
            <person name="Garbus I."/>
            <person name="Selva J.P."/>
            <person name="Gallo C.A."/>
            <person name="Diaz A."/>
            <person name="Albertini E."/>
            <person name="Caccamo M."/>
            <person name="Echenique V."/>
        </authorList>
    </citation>
    <scope>NUCLEOTIDE SEQUENCE [LARGE SCALE GENOMIC DNA]</scope>
    <source>
        <strain evidence="14">cv. Victoria</strain>
        <tissue evidence="13">Leaf</tissue>
    </source>
</reference>
<feature type="domain" description="Generative cell specific-1/HAP2" evidence="12">
    <location>
        <begin position="45"/>
        <end position="173"/>
    </location>
</feature>
<dbReference type="InterPro" id="IPR018928">
    <property type="entry name" value="HAP2/GCS1_dom"/>
</dbReference>
<feature type="signal peptide" evidence="11">
    <location>
        <begin position="1"/>
        <end position="23"/>
    </location>
</feature>
<protein>
    <recommendedName>
        <fullName evidence="12">Generative cell specific-1/HAP2 domain-containing protein</fullName>
    </recommendedName>
</protein>
<evidence type="ECO:0000256" key="6">
    <source>
        <dbReference type="ARBA" id="ARBA00022989"/>
    </source>
</evidence>
<keyword evidence="10" id="KW-0278">Fertilization</keyword>
<keyword evidence="5 11" id="KW-0732">Signal</keyword>
<dbReference type="PANTHER" id="PTHR31764:SF0">
    <property type="entry name" value="GENERATIVE CELL SPECIFIC-1_HAP2 DOMAIN-CONTAINING PROTEIN"/>
    <property type="match status" value="1"/>
</dbReference>
<evidence type="ECO:0000256" key="11">
    <source>
        <dbReference type="SAM" id="SignalP"/>
    </source>
</evidence>
<feature type="non-terminal residue" evidence="13">
    <location>
        <position position="1"/>
    </location>
</feature>
<sequence>MAPPPRLPAVLLILLALLEAGGGGTEILSKSRLEGCVRDSDTGGNLSCNKKLIVQLAVPSGAVSGSTIPSLPPSRPHRVLAFSLTAGGYLWLQSGGEVSLVAQVTEVTEVEGHATAGPTKLRHPVVITVNKSPAYTAYALTYLRDVAYKPEEQFVETRRCEPDAGANVVKQCERFHVFAIGTRSLGFTIRVQLKKGSSVSIAPQDVIVGPDNMTVVSGDNFLRVTVIGDFAAYKSMPHYEGTYLVIPRKGEGSGPPEAVGDDYSRWMLLAQSHFTEDGNECNKIGVGYQAFQNQPDFCSVPVGSCLFGQLWTYMEEDKKRINANQTPRYIVGGRFERINQHPVMFPSIFSPFLFSFANFG</sequence>
<evidence type="ECO:0000313" key="14">
    <source>
        <dbReference type="Proteomes" id="UP000324897"/>
    </source>
</evidence>
<evidence type="ECO:0000256" key="7">
    <source>
        <dbReference type="ARBA" id="ARBA00023121"/>
    </source>
</evidence>
<evidence type="ECO:0000313" key="13">
    <source>
        <dbReference type="EMBL" id="TVU08857.1"/>
    </source>
</evidence>
<feature type="chain" id="PRO_5023893603" description="Generative cell specific-1/HAP2 domain-containing protein" evidence="11">
    <location>
        <begin position="24"/>
        <end position="360"/>
    </location>
</feature>
<dbReference type="OrthoDB" id="272303at2759"/>
<keyword evidence="14" id="KW-1185">Reference proteome</keyword>
<keyword evidence="8" id="KW-0472">Membrane</keyword>
<dbReference type="GO" id="GO:0008289">
    <property type="term" value="F:lipid binding"/>
    <property type="evidence" value="ECO:0007669"/>
    <property type="project" value="UniProtKB-KW"/>
</dbReference>
<evidence type="ECO:0000256" key="9">
    <source>
        <dbReference type="ARBA" id="ARBA00023157"/>
    </source>
</evidence>
<keyword evidence="6" id="KW-1133">Transmembrane helix</keyword>
<evidence type="ECO:0000256" key="1">
    <source>
        <dbReference type="ARBA" id="ARBA00004251"/>
    </source>
</evidence>
<dbReference type="EMBL" id="RWGY01000039">
    <property type="protein sequence ID" value="TVU08857.1"/>
    <property type="molecule type" value="Genomic_DNA"/>
</dbReference>
<comment type="subcellular location">
    <subcellularLocation>
        <location evidence="1">Cell membrane</location>
        <topology evidence="1">Single-pass type I membrane protein</topology>
    </subcellularLocation>
</comment>
<dbReference type="Proteomes" id="UP000324897">
    <property type="component" value="Chromosome 3"/>
</dbReference>
<dbReference type="PANTHER" id="PTHR31764">
    <property type="entry name" value="PROTEIN HAPLESS 2"/>
    <property type="match status" value="1"/>
</dbReference>
<keyword evidence="3" id="KW-1003">Cell membrane</keyword>
<dbReference type="InterPro" id="IPR040326">
    <property type="entry name" value="HAP2/GCS1"/>
</dbReference>
<organism evidence="13 14">
    <name type="scientific">Eragrostis curvula</name>
    <name type="common">weeping love grass</name>
    <dbReference type="NCBI Taxonomy" id="38414"/>
    <lineage>
        <taxon>Eukaryota</taxon>
        <taxon>Viridiplantae</taxon>
        <taxon>Streptophyta</taxon>
        <taxon>Embryophyta</taxon>
        <taxon>Tracheophyta</taxon>
        <taxon>Spermatophyta</taxon>
        <taxon>Magnoliopsida</taxon>
        <taxon>Liliopsida</taxon>
        <taxon>Poales</taxon>
        <taxon>Poaceae</taxon>
        <taxon>PACMAD clade</taxon>
        <taxon>Chloridoideae</taxon>
        <taxon>Eragrostideae</taxon>
        <taxon>Eragrostidinae</taxon>
        <taxon>Eragrostis</taxon>
    </lineage>
</organism>
<gene>
    <name evidence="13" type="ORF">EJB05_42277</name>
</gene>